<reference evidence="8 9" key="1">
    <citation type="submission" date="2017-04" db="EMBL/GenBank/DDBJ databases">
        <title>The new phylogeny of genus Mycobacterium.</title>
        <authorList>
            <person name="Tortoli E."/>
            <person name="Trovato A."/>
            <person name="Cirillo D.M."/>
        </authorList>
    </citation>
    <scope>NUCLEOTIDE SEQUENCE [LARGE SCALE GENOMIC DNA]</scope>
    <source>
        <strain evidence="8 9">TBL 1200985</strain>
    </source>
</reference>
<dbReference type="Pfam" id="PF08386">
    <property type="entry name" value="Abhydrolase_4"/>
    <property type="match status" value="1"/>
</dbReference>
<dbReference type="RefSeq" id="WP_085327299.1">
    <property type="nucleotide sequence ID" value="NZ_NCXP01000044.1"/>
</dbReference>
<organism evidence="8 9">
    <name type="scientific">Mycobacterium decipiens</name>
    <dbReference type="NCBI Taxonomy" id="1430326"/>
    <lineage>
        <taxon>Bacteria</taxon>
        <taxon>Bacillati</taxon>
        <taxon>Actinomycetota</taxon>
        <taxon>Actinomycetes</taxon>
        <taxon>Mycobacteriales</taxon>
        <taxon>Mycobacteriaceae</taxon>
        <taxon>Mycobacterium</taxon>
    </lineage>
</organism>
<dbReference type="InterPro" id="IPR000073">
    <property type="entry name" value="AB_hydrolase_1"/>
</dbReference>
<feature type="compositionally biased region" description="Low complexity" evidence="4">
    <location>
        <begin position="45"/>
        <end position="54"/>
    </location>
</feature>
<comment type="similarity">
    <text evidence="1">Belongs to the peptidase S33 family.</text>
</comment>
<protein>
    <submittedName>
        <fullName evidence="8">Alpha/beta hydrolase</fullName>
    </submittedName>
</protein>
<dbReference type="InterPro" id="IPR029058">
    <property type="entry name" value="AB_hydrolase_fold"/>
</dbReference>
<dbReference type="OrthoDB" id="5166357at2"/>
<dbReference type="Gene3D" id="3.40.50.1820">
    <property type="entry name" value="alpha/beta hydrolase"/>
    <property type="match status" value="1"/>
</dbReference>
<evidence type="ECO:0000256" key="3">
    <source>
        <dbReference type="ARBA" id="ARBA00022801"/>
    </source>
</evidence>
<evidence type="ECO:0000259" key="7">
    <source>
        <dbReference type="Pfam" id="PF08386"/>
    </source>
</evidence>
<dbReference type="PANTHER" id="PTHR43248">
    <property type="entry name" value="2-SUCCINYL-6-HYDROXY-2,4-CYCLOHEXADIENE-1-CARBOXYLATE SYNTHASE"/>
    <property type="match status" value="1"/>
</dbReference>
<keyword evidence="2 5" id="KW-0732">Signal</keyword>
<feature type="region of interest" description="Disordered" evidence="4">
    <location>
        <begin position="42"/>
        <end position="69"/>
    </location>
</feature>
<evidence type="ECO:0000256" key="2">
    <source>
        <dbReference type="ARBA" id="ARBA00022729"/>
    </source>
</evidence>
<dbReference type="GO" id="GO:0016787">
    <property type="term" value="F:hydrolase activity"/>
    <property type="evidence" value="ECO:0007669"/>
    <property type="project" value="UniProtKB-KW"/>
</dbReference>
<name>A0A1X2LPM6_9MYCO</name>
<comment type="caution">
    <text evidence="8">The sequence shown here is derived from an EMBL/GenBank/DDBJ whole genome shotgun (WGS) entry which is preliminary data.</text>
</comment>
<dbReference type="InterPro" id="IPR013595">
    <property type="entry name" value="Pept_S33_TAP-like_C"/>
</dbReference>
<evidence type="ECO:0000256" key="1">
    <source>
        <dbReference type="ARBA" id="ARBA00010088"/>
    </source>
</evidence>
<dbReference type="SUPFAM" id="SSF53474">
    <property type="entry name" value="alpha/beta-Hydrolases"/>
    <property type="match status" value="1"/>
</dbReference>
<evidence type="ECO:0000259" key="6">
    <source>
        <dbReference type="Pfam" id="PF00561"/>
    </source>
</evidence>
<dbReference type="EMBL" id="NCXP01000044">
    <property type="protein sequence ID" value="OSC37472.1"/>
    <property type="molecule type" value="Genomic_DNA"/>
</dbReference>
<feature type="signal peptide" evidence="5">
    <location>
        <begin position="1"/>
        <end position="28"/>
    </location>
</feature>
<evidence type="ECO:0000256" key="5">
    <source>
        <dbReference type="SAM" id="SignalP"/>
    </source>
</evidence>
<keyword evidence="3 8" id="KW-0378">Hydrolase</keyword>
<feature type="domain" description="Peptidase S33 tripeptidyl aminopeptidase-like C-terminal" evidence="7">
    <location>
        <begin position="424"/>
        <end position="526"/>
    </location>
</feature>
<dbReference type="Pfam" id="PF00561">
    <property type="entry name" value="Abhydrolase_1"/>
    <property type="match status" value="1"/>
</dbReference>
<feature type="compositionally biased region" description="Pro residues" evidence="4">
    <location>
        <begin position="55"/>
        <end position="65"/>
    </location>
</feature>
<evidence type="ECO:0000256" key="4">
    <source>
        <dbReference type="SAM" id="MobiDB-lite"/>
    </source>
</evidence>
<dbReference type="PANTHER" id="PTHR43248:SF29">
    <property type="entry name" value="TRIPEPTIDYL AMINOPEPTIDASE"/>
    <property type="match status" value="1"/>
</dbReference>
<sequence>MATVVGMSRQTTSAVLLVAVTFSATVLAGCVPAFGADPRFATNSGARPQGAATTTPPPGGPPPVAAPKNDLSWHGCTSRVFSDAGVPAAPGIELDCASYDTDLDPLVGGAAKVSIGVVRARSNQTPRDAGPLVFTTGSDLPSSTQLPVWLSHAGTDVLRSHPIVAVDRRGMGMSSPIDCRDHFDREEMRDQAQFQTGDDPVANLSDISNSATTDCTDAIAPGESAYDNTHAASDLERLRNLWDVPALALVGIGNGAQVALAYAASRPDKVARLILDSPIAVGVSAEAAAEQQVKGQQAALDAFAAQCVAVNCALGSDPKGAVSTLLSAARSGDGPGGASVASVANAITTALGFPDSGRVEGTTKLADALAAARSGDINLLSNLINRADTTQDTDGQFVSSCSDAVNRPTPDRVRELVVAWGKLYPQFGTVAALNLVKCVHWPSSSPPQPPKDLKVDVLLLGVQNDPIVGSEGVAATAATIINANAASKRVMWQGIGHGASVYSSCAVPPLVGYLDSGKLPGTDTYCPA</sequence>
<feature type="domain" description="AB hydrolase-1" evidence="6">
    <location>
        <begin position="160"/>
        <end position="313"/>
    </location>
</feature>
<evidence type="ECO:0000313" key="9">
    <source>
        <dbReference type="Proteomes" id="UP000193247"/>
    </source>
</evidence>
<accession>A0A1X2LPM6</accession>
<proteinExistence type="inferred from homology"/>
<dbReference type="STRING" id="1430326.B8W66_21470"/>
<dbReference type="AlphaFoldDB" id="A0A1X2LPM6"/>
<feature type="chain" id="PRO_5039290327" evidence="5">
    <location>
        <begin position="29"/>
        <end position="528"/>
    </location>
</feature>
<gene>
    <name evidence="8" type="ORF">B8W66_21470</name>
</gene>
<dbReference type="InterPro" id="IPR051601">
    <property type="entry name" value="Serine_prot/Carboxylest_S33"/>
</dbReference>
<evidence type="ECO:0000313" key="8">
    <source>
        <dbReference type="EMBL" id="OSC37472.1"/>
    </source>
</evidence>
<dbReference type="Proteomes" id="UP000193247">
    <property type="component" value="Unassembled WGS sequence"/>
</dbReference>
<keyword evidence="9" id="KW-1185">Reference proteome</keyword>